<feature type="transmembrane region" description="Helical" evidence="9">
    <location>
        <begin position="405"/>
        <end position="421"/>
    </location>
</feature>
<feature type="transmembrane region" description="Helical" evidence="9">
    <location>
        <begin position="427"/>
        <end position="444"/>
    </location>
</feature>
<organism evidence="10 11">
    <name type="scientific">Occultella aeris</name>
    <dbReference type="NCBI Taxonomy" id="2761496"/>
    <lineage>
        <taxon>Bacteria</taxon>
        <taxon>Bacillati</taxon>
        <taxon>Actinomycetota</taxon>
        <taxon>Actinomycetes</taxon>
        <taxon>Micrococcales</taxon>
        <taxon>Ruaniaceae</taxon>
        <taxon>Occultella</taxon>
    </lineage>
</organism>
<evidence type="ECO:0000256" key="6">
    <source>
        <dbReference type="ARBA" id="ARBA00022970"/>
    </source>
</evidence>
<proteinExistence type="inferred from homology"/>
<feature type="transmembrane region" description="Helical" evidence="9">
    <location>
        <begin position="202"/>
        <end position="220"/>
    </location>
</feature>
<dbReference type="GO" id="GO:0005886">
    <property type="term" value="C:plasma membrane"/>
    <property type="evidence" value="ECO:0007669"/>
    <property type="project" value="UniProtKB-SubCell"/>
</dbReference>
<feature type="transmembrane region" description="Helical" evidence="9">
    <location>
        <begin position="241"/>
        <end position="262"/>
    </location>
</feature>
<dbReference type="EMBL" id="CACRYJ010000059">
    <property type="protein sequence ID" value="VZO39486.1"/>
    <property type="molecule type" value="Genomic_DNA"/>
</dbReference>
<dbReference type="Proteomes" id="UP000419743">
    <property type="component" value="Unassembled WGS sequence"/>
</dbReference>
<dbReference type="PANTHER" id="PTHR42770">
    <property type="entry name" value="AMINO ACID TRANSPORTER-RELATED"/>
    <property type="match status" value="1"/>
</dbReference>
<feature type="transmembrane region" description="Helical" evidence="9">
    <location>
        <begin position="45"/>
        <end position="68"/>
    </location>
</feature>
<gene>
    <name evidence="10" type="primary">arcD</name>
    <name evidence="10" type="ORF">HALOF300_04178</name>
</gene>
<feature type="transmembrane region" description="Helical" evidence="9">
    <location>
        <begin position="282"/>
        <end position="309"/>
    </location>
</feature>
<feature type="transmembrane region" description="Helical" evidence="9">
    <location>
        <begin position="14"/>
        <end position="33"/>
    </location>
</feature>
<feature type="transmembrane region" description="Helical" evidence="9">
    <location>
        <begin position="109"/>
        <end position="126"/>
    </location>
</feature>
<dbReference type="RefSeq" id="WP_156742791.1">
    <property type="nucleotide sequence ID" value="NZ_CACRYJ010000059.1"/>
</dbReference>
<feature type="transmembrane region" description="Helical" evidence="9">
    <location>
        <begin position="456"/>
        <end position="480"/>
    </location>
</feature>
<evidence type="ECO:0000313" key="11">
    <source>
        <dbReference type="Proteomes" id="UP000419743"/>
    </source>
</evidence>
<dbReference type="GO" id="GO:0022857">
    <property type="term" value="F:transmembrane transporter activity"/>
    <property type="evidence" value="ECO:0007669"/>
    <property type="project" value="InterPro"/>
</dbReference>
<comment type="similarity">
    <text evidence="2">Belongs to the amino acid-polyamine-organocation (APC) superfamily. Basic amino acid/polyamine antiporter (APA) (TC 2.A.3.2) family.</text>
</comment>
<dbReference type="GO" id="GO:0006865">
    <property type="term" value="P:amino acid transport"/>
    <property type="evidence" value="ECO:0007669"/>
    <property type="project" value="UniProtKB-KW"/>
</dbReference>
<evidence type="ECO:0000256" key="7">
    <source>
        <dbReference type="ARBA" id="ARBA00022989"/>
    </source>
</evidence>
<dbReference type="Gene3D" id="1.20.1740.10">
    <property type="entry name" value="Amino acid/polyamine transporter I"/>
    <property type="match status" value="1"/>
</dbReference>
<name>A0A7M4DPU2_9MICO</name>
<keyword evidence="8 9" id="KW-0472">Membrane</keyword>
<keyword evidence="6" id="KW-0029">Amino-acid transport</keyword>
<dbReference type="InterPro" id="IPR002293">
    <property type="entry name" value="AA/rel_permease1"/>
</dbReference>
<feature type="transmembrane region" description="Helical" evidence="9">
    <location>
        <begin position="335"/>
        <end position="357"/>
    </location>
</feature>
<evidence type="ECO:0000256" key="4">
    <source>
        <dbReference type="ARBA" id="ARBA00022475"/>
    </source>
</evidence>
<keyword evidence="7 9" id="KW-1133">Transmembrane helix</keyword>
<feature type="transmembrane region" description="Helical" evidence="9">
    <location>
        <begin position="132"/>
        <end position="150"/>
    </location>
</feature>
<feature type="transmembrane region" description="Helical" evidence="9">
    <location>
        <begin position="162"/>
        <end position="182"/>
    </location>
</feature>
<feature type="transmembrane region" description="Helical" evidence="9">
    <location>
        <begin position="363"/>
        <end position="384"/>
    </location>
</feature>
<dbReference type="PANTHER" id="PTHR42770:SF4">
    <property type="entry name" value="ARGININE_ORNITHINE ANTIPORTER-RELATED"/>
    <property type="match status" value="1"/>
</dbReference>
<evidence type="ECO:0000256" key="5">
    <source>
        <dbReference type="ARBA" id="ARBA00022692"/>
    </source>
</evidence>
<evidence type="ECO:0000256" key="3">
    <source>
        <dbReference type="ARBA" id="ARBA00022448"/>
    </source>
</evidence>
<dbReference type="InterPro" id="IPR050367">
    <property type="entry name" value="APC_superfamily"/>
</dbReference>
<evidence type="ECO:0000256" key="1">
    <source>
        <dbReference type="ARBA" id="ARBA00004651"/>
    </source>
</evidence>
<dbReference type="AlphaFoldDB" id="A0A7M4DPU2"/>
<protein>
    <submittedName>
        <fullName evidence="10">Arginine/ornithine antiporter</fullName>
    </submittedName>
</protein>
<dbReference type="NCBIfam" id="TIGR00905">
    <property type="entry name" value="2A0302"/>
    <property type="match status" value="1"/>
</dbReference>
<feature type="transmembrane region" description="Helical" evidence="9">
    <location>
        <begin position="80"/>
        <end position="102"/>
    </location>
</feature>
<sequence length="484" mass="50643">MSDTTRAVGTTQKVTLLTLAAMVVGSMVGGGVFTLPGEFGSASGVLGSLVAWTIAGAGMLTLALVFQSLAIRRPDLDSGIYIYAQAGFGNFAGFNAAWGYWASNVVGNVFYLTFAMAGIGAFVPGLSRGTTVLAVVCSSALIWVFHVLILRGIRTATGINRIVTAAKLIPILMFIVLCAVSFDAGVFAENISGTTDGSGPSLFTQVSDTMVITAFVFLGIEGASVYSRLAARREDIGRATVLGLLSTLALFSSVTLVSYGVLPQKDLASAEAPSMGAVLEAAVGPWGATLIDVGLVVSVFGAYLAWTLLNAEVMFMPARTEIMPRFLKVENSRGVPVAALVTTNVAVQVFLLLVLVVNDALDFMLSLDVALTLVPYLLAAGFAVKLCLTRETYPPGAEGERRKHLTIGVIAVLYSLFLIYAAGPEFLLLGCLIYAPGIGLYVLSRRERRQRVFTPAEAVAAVVLVAAAGLGVFLLVTGGIDITA</sequence>
<keyword evidence="4" id="KW-1003">Cell membrane</keyword>
<dbReference type="Pfam" id="PF13520">
    <property type="entry name" value="AA_permease_2"/>
    <property type="match status" value="1"/>
</dbReference>
<keyword evidence="3" id="KW-0813">Transport</keyword>
<comment type="caution">
    <text evidence="10">The sequence shown here is derived from an EMBL/GenBank/DDBJ whole genome shotgun (WGS) entry which is preliminary data.</text>
</comment>
<dbReference type="PIRSF" id="PIRSF006060">
    <property type="entry name" value="AA_transporter"/>
    <property type="match status" value="1"/>
</dbReference>
<evidence type="ECO:0000256" key="2">
    <source>
        <dbReference type="ARBA" id="ARBA00008220"/>
    </source>
</evidence>
<accession>A0A7M4DPU2</accession>
<dbReference type="InterPro" id="IPR004754">
    <property type="entry name" value="Amino_acid_antiprt"/>
</dbReference>
<keyword evidence="5 9" id="KW-0812">Transmembrane</keyword>
<evidence type="ECO:0000256" key="9">
    <source>
        <dbReference type="SAM" id="Phobius"/>
    </source>
</evidence>
<keyword evidence="11" id="KW-1185">Reference proteome</keyword>
<evidence type="ECO:0000256" key="8">
    <source>
        <dbReference type="ARBA" id="ARBA00023136"/>
    </source>
</evidence>
<comment type="subcellular location">
    <subcellularLocation>
        <location evidence="1">Cell membrane</location>
        <topology evidence="1">Multi-pass membrane protein</topology>
    </subcellularLocation>
</comment>
<reference evidence="10 11" key="1">
    <citation type="submission" date="2019-11" db="EMBL/GenBank/DDBJ databases">
        <authorList>
            <person name="Criscuolo A."/>
        </authorList>
    </citation>
    <scope>NUCLEOTIDE SEQUENCE [LARGE SCALE GENOMIC DNA]</scope>
    <source>
        <strain evidence="10">CIP111667</strain>
    </source>
</reference>
<evidence type="ECO:0000313" key="10">
    <source>
        <dbReference type="EMBL" id="VZO39486.1"/>
    </source>
</evidence>